<evidence type="ECO:0000313" key="2">
    <source>
        <dbReference type="EMBL" id="KAF5367392.1"/>
    </source>
</evidence>
<dbReference type="EMBL" id="JAACJM010000019">
    <property type="protein sequence ID" value="KAF5367392.1"/>
    <property type="molecule type" value="Genomic_DNA"/>
</dbReference>
<feature type="compositionally biased region" description="Basic and acidic residues" evidence="1">
    <location>
        <begin position="620"/>
        <end position="629"/>
    </location>
</feature>
<feature type="region of interest" description="Disordered" evidence="1">
    <location>
        <begin position="620"/>
        <end position="847"/>
    </location>
</feature>
<feature type="compositionally biased region" description="Polar residues" evidence="1">
    <location>
        <begin position="630"/>
        <end position="650"/>
    </location>
</feature>
<feature type="compositionally biased region" description="Polar residues" evidence="1">
    <location>
        <begin position="803"/>
        <end position="813"/>
    </location>
</feature>
<dbReference type="AlphaFoldDB" id="A0A8H5GLX6"/>
<keyword evidence="3" id="KW-1185">Reference proteome</keyword>
<comment type="caution">
    <text evidence="2">The sequence shown here is derived from an EMBL/GenBank/DDBJ whole genome shotgun (WGS) entry which is preliminary data.</text>
</comment>
<feature type="region of interest" description="Disordered" evidence="1">
    <location>
        <begin position="451"/>
        <end position="591"/>
    </location>
</feature>
<sequence>MAAPSQPLAERTDIHKACKSIETLLSVFNDYCEAAGAVVALQKKLAKALRETAGMKVTEEIAGNTLNASASIFEALCEVDTKFAKIADKEYDAISGEVKKWFKKLAKEEKVHDDRIAAANAKIKQAGQIYEKKSKKSARDASDEHARYINLISAMGPEISQEKYNHSLLVTQKHTATTYSVASCVARVADAEWLRSCESVRRYSPTVGKLGEWRALCEGGWTGALPPDLPDIDYTPSAEGDYDATLKTTINTKEGLQPPAEQMNNIGRLELNDSPQPSPLSSPSQAQPREFLQRQIPNETRQSPAPPSSYEPPRKWLDDNNGSVRSLSAFPAPPTHVPLPPAMRQRQQIQQPSQSPSTSSSTSNISFPSPNVRFADSPNSIREKSGMDEVPPSPTKTSVPENKIAEKSEAEEDKAEQQQTTLNPRPPSPVIKRVFPTRSQTIDEAFESAERAVNSLGKPNPATALAKQPDAERQNIGAKDIDRSSSNGSVVAAMRNRYSQNSDGSSPPPRDVPRPRLPLSVNDLASRYDRSTSPRPQGGRSLPSVDSYHQVDAGRGQSSPPVAYRSSVEALPSPSITPTLEEDAAAHRRRQQRIDQLAELELKEKEQALRLREQELQMRATELERERMNLRQSQSPRSQNDSGPSKSLRTYSPVAEEPESPPIKPRERQLSFQQQQLQQPVSPVQPRPRVHSQYSASATHLVPPRMGSRTGGSDDGDYGRPSSSFSSASNHAPYCQCDTCNTSRSVPQDRSPVSSSPVKEKGRGWMRRLSMPIVGGLDKKGTHTSSNSYSGKGGMLSLDTKRNPSSIASSRSPVTEDGRMGMIGRKSYDSSLASNRSMTNLGISGRR</sequence>
<proteinExistence type="predicted"/>
<reference evidence="2 3" key="1">
    <citation type="journal article" date="2020" name="ISME J.">
        <title>Uncovering the hidden diversity of litter-decomposition mechanisms in mushroom-forming fungi.</title>
        <authorList>
            <person name="Floudas D."/>
            <person name="Bentzer J."/>
            <person name="Ahren D."/>
            <person name="Johansson T."/>
            <person name="Persson P."/>
            <person name="Tunlid A."/>
        </authorList>
    </citation>
    <scope>NUCLEOTIDE SEQUENCE [LARGE SCALE GENOMIC DNA]</scope>
    <source>
        <strain evidence="2 3">CBS 291.85</strain>
    </source>
</reference>
<organism evidence="2 3">
    <name type="scientific">Tetrapyrgos nigripes</name>
    <dbReference type="NCBI Taxonomy" id="182062"/>
    <lineage>
        <taxon>Eukaryota</taxon>
        <taxon>Fungi</taxon>
        <taxon>Dikarya</taxon>
        <taxon>Basidiomycota</taxon>
        <taxon>Agaricomycotina</taxon>
        <taxon>Agaricomycetes</taxon>
        <taxon>Agaricomycetidae</taxon>
        <taxon>Agaricales</taxon>
        <taxon>Marasmiineae</taxon>
        <taxon>Marasmiaceae</taxon>
        <taxon>Tetrapyrgos</taxon>
    </lineage>
</organism>
<dbReference type="OrthoDB" id="2450055at2759"/>
<dbReference type="CDD" id="cd14686">
    <property type="entry name" value="bZIP"/>
    <property type="match status" value="1"/>
</dbReference>
<feature type="compositionally biased region" description="Basic and acidic residues" evidence="1">
    <location>
        <begin position="469"/>
        <end position="483"/>
    </location>
</feature>
<feature type="compositionally biased region" description="Low complexity" evidence="1">
    <location>
        <begin position="670"/>
        <end position="684"/>
    </location>
</feature>
<evidence type="ECO:0000313" key="3">
    <source>
        <dbReference type="Proteomes" id="UP000559256"/>
    </source>
</evidence>
<dbReference type="Proteomes" id="UP000559256">
    <property type="component" value="Unassembled WGS sequence"/>
</dbReference>
<accession>A0A8H5GLX6</accession>
<feature type="compositionally biased region" description="Polar residues" evidence="1">
    <location>
        <begin position="739"/>
        <end position="757"/>
    </location>
</feature>
<feature type="compositionally biased region" description="Low complexity" evidence="1">
    <location>
        <begin position="342"/>
        <end position="371"/>
    </location>
</feature>
<evidence type="ECO:0000256" key="1">
    <source>
        <dbReference type="SAM" id="MobiDB-lite"/>
    </source>
</evidence>
<protein>
    <submittedName>
        <fullName evidence="2">Uncharacterized protein</fullName>
    </submittedName>
</protein>
<name>A0A8H5GLX6_9AGAR</name>
<feature type="compositionally biased region" description="Pro residues" evidence="1">
    <location>
        <begin position="331"/>
        <end position="341"/>
    </location>
</feature>
<gene>
    <name evidence="2" type="ORF">D9758_003755</name>
</gene>
<feature type="compositionally biased region" description="Polar residues" evidence="1">
    <location>
        <begin position="829"/>
        <end position="847"/>
    </location>
</feature>
<feature type="region of interest" description="Disordered" evidence="1">
    <location>
        <begin position="295"/>
        <end position="433"/>
    </location>
</feature>